<reference evidence="2 3" key="1">
    <citation type="journal article" date="2018" name="Biotechnol. Biofuels">
        <title>Integrative visual omics of the white-rot fungus Polyporus brumalis exposes the biotechnological potential of its oxidative enzymes for delignifying raw plant biomass.</title>
        <authorList>
            <person name="Miyauchi S."/>
            <person name="Rancon A."/>
            <person name="Drula E."/>
            <person name="Hage H."/>
            <person name="Chaduli D."/>
            <person name="Favel A."/>
            <person name="Grisel S."/>
            <person name="Henrissat B."/>
            <person name="Herpoel-Gimbert I."/>
            <person name="Ruiz-Duenas F.J."/>
            <person name="Chevret D."/>
            <person name="Hainaut M."/>
            <person name="Lin J."/>
            <person name="Wang M."/>
            <person name="Pangilinan J."/>
            <person name="Lipzen A."/>
            <person name="Lesage-Meessen L."/>
            <person name="Navarro D."/>
            <person name="Riley R."/>
            <person name="Grigoriev I.V."/>
            <person name="Zhou S."/>
            <person name="Raouche S."/>
            <person name="Rosso M.N."/>
        </authorList>
    </citation>
    <scope>NUCLEOTIDE SEQUENCE [LARGE SCALE GENOMIC DNA]</scope>
    <source>
        <strain evidence="2 3">BRFM 1820</strain>
    </source>
</reference>
<keyword evidence="3" id="KW-1185">Reference proteome</keyword>
<proteinExistence type="predicted"/>
<name>A0A371D9R4_9APHY</name>
<evidence type="ECO:0000259" key="1">
    <source>
        <dbReference type="Pfam" id="PF13391"/>
    </source>
</evidence>
<protein>
    <recommendedName>
        <fullName evidence="1">HNH nuclease domain-containing protein</fullName>
    </recommendedName>
</protein>
<dbReference type="EMBL" id="KZ857406">
    <property type="protein sequence ID" value="RDX49291.1"/>
    <property type="molecule type" value="Genomic_DNA"/>
</dbReference>
<dbReference type="AlphaFoldDB" id="A0A371D9R4"/>
<dbReference type="InterPro" id="IPR003615">
    <property type="entry name" value="HNH_nuc"/>
</dbReference>
<dbReference type="Pfam" id="PF13391">
    <property type="entry name" value="HNH_2"/>
    <property type="match status" value="1"/>
</dbReference>
<dbReference type="Proteomes" id="UP000256964">
    <property type="component" value="Unassembled WGS sequence"/>
</dbReference>
<gene>
    <name evidence="2" type="ORF">OH76DRAFT_1483241</name>
</gene>
<evidence type="ECO:0000313" key="2">
    <source>
        <dbReference type="EMBL" id="RDX49291.1"/>
    </source>
</evidence>
<accession>A0A371D9R4</accession>
<feature type="domain" description="HNH nuclease" evidence="1">
    <location>
        <begin position="225"/>
        <end position="288"/>
    </location>
</feature>
<sequence length="453" mass="50547">MAMTNFHTDFSIAVLCKADALAQPISRRCGLTDEGGMLSQSVSLADAEAESLGTEVLYCLPMERKPKHEPETIAFYGEVRIYHPGYDRVLFIFPAYDAAPTVPPEPAVPPAPESAAKGGINHGLVLDACCVITNNQPGHLTTGTCRVPTATTILLTGDYYLHLTAGPTEYEIVTEFAAWNFPSSAFPTHWARPRTAQQQRFLTSRYGNVPPSAMSSRVEADDYMCIVSAFMQSLDNAYVLPKEESPWFNMQEMNLYSHNRYAHINDTANGMTLRSDIHRCFDSHGFVFYPCGPTDRRLADMPNRVSDKFLYARSTYTLIHLFSLTHSGRAMSIKFLSQYHIIPEATSAANAATGVTDVESHEYAEETRCRTVHLVPYNKEDKEYSESWHSFFPDYAEVDDPSDTSDIQIWTRPEDPRMERLAQAYKAQNPQIAMSSTGLPLHDASGGAFKFGD</sequence>
<organism evidence="2 3">
    <name type="scientific">Lentinus brumalis</name>
    <dbReference type="NCBI Taxonomy" id="2498619"/>
    <lineage>
        <taxon>Eukaryota</taxon>
        <taxon>Fungi</taxon>
        <taxon>Dikarya</taxon>
        <taxon>Basidiomycota</taxon>
        <taxon>Agaricomycotina</taxon>
        <taxon>Agaricomycetes</taxon>
        <taxon>Polyporales</taxon>
        <taxon>Polyporaceae</taxon>
        <taxon>Lentinus</taxon>
    </lineage>
</organism>
<dbReference type="OrthoDB" id="2793280at2759"/>
<evidence type="ECO:0000313" key="3">
    <source>
        <dbReference type="Proteomes" id="UP000256964"/>
    </source>
</evidence>